<evidence type="ECO:0000256" key="1">
    <source>
        <dbReference type="ARBA" id="ARBA00004123"/>
    </source>
</evidence>
<accession>A0A6A6QEP9</accession>
<keyword evidence="3" id="KW-0677">Repeat</keyword>
<feature type="compositionally biased region" description="Acidic residues" evidence="6">
    <location>
        <begin position="61"/>
        <end position="72"/>
    </location>
</feature>
<dbReference type="AlphaFoldDB" id="A0A6A6QEP9"/>
<dbReference type="PROSITE" id="PS50082">
    <property type="entry name" value="WD_REPEATS_2"/>
    <property type="match status" value="3"/>
</dbReference>
<dbReference type="InterPro" id="IPR001680">
    <property type="entry name" value="WD40_rpt"/>
</dbReference>
<evidence type="ECO:0000256" key="6">
    <source>
        <dbReference type="SAM" id="MobiDB-lite"/>
    </source>
</evidence>
<feature type="compositionally biased region" description="Basic and acidic residues" evidence="6">
    <location>
        <begin position="1"/>
        <end position="27"/>
    </location>
</feature>
<dbReference type="SUPFAM" id="SSF50978">
    <property type="entry name" value="WD40 repeat-like"/>
    <property type="match status" value="1"/>
</dbReference>
<feature type="region of interest" description="Disordered" evidence="6">
    <location>
        <begin position="156"/>
        <end position="212"/>
    </location>
</feature>
<feature type="repeat" description="WD" evidence="5">
    <location>
        <begin position="401"/>
        <end position="435"/>
    </location>
</feature>
<dbReference type="InterPro" id="IPR051972">
    <property type="entry name" value="Glutamate-rich_WD_repeat"/>
</dbReference>
<dbReference type="InterPro" id="IPR022052">
    <property type="entry name" value="Histone-bd_RBBP4-like_N"/>
</dbReference>
<protein>
    <submittedName>
        <fullName evidence="8">Glutamate-rich WD repeat-containing protein 1</fullName>
    </submittedName>
</protein>
<sequence>MSKRRAEASENETETLKSGDRPVKYDQDDVGEFEDEFEDEFESEDEDEIFEAGVDGRPDEEREADEREDAMEVDQGTFMPGRNKLSAGETLAPDFSAYEMLHALESPWPCLSCDIVGDQLGSDRKSYPATVYAVAGTQAASGRDKENQLMVMKLSSLSRMEREQEDDSDDDSDDDSSDPILETKAIPLNTCTNRIRSHQSPQATSAAPPTTLTASMTESGQVLIHDITPHLSAFDTPGAFITPAQNKPAHTITAHKKVEGYAVDWSPKIPEGKLITGDVDGKIFTTTRTQGGGFVTDTNPFTGHSGTVEELQWSPSENHVFASAGNDGTVRIWDARSKSRKPAVSMQVSTTDVNVLSWSHQTSHLLASGADDGQWAVWDLRSWKPSSKSAAPARPTPVASFNFHKEQITSVEWHPTDDSIVLVCAGDNTLTLWDLAVELDDEESRDTAGVQDVPPQLLFVHYMDQVKEAHWHPQIPGMVMATGGSGFGVFKTISV</sequence>
<keyword evidence="4" id="KW-0539">Nucleus</keyword>
<feature type="region of interest" description="Disordered" evidence="6">
    <location>
        <begin position="1"/>
        <end position="75"/>
    </location>
</feature>
<dbReference type="Proteomes" id="UP000799750">
    <property type="component" value="Unassembled WGS sequence"/>
</dbReference>
<feature type="repeat" description="WD" evidence="5">
    <location>
        <begin position="346"/>
        <end position="388"/>
    </location>
</feature>
<gene>
    <name evidence="8" type="ORF">BU16DRAFT_567051</name>
</gene>
<dbReference type="EMBL" id="MU004198">
    <property type="protein sequence ID" value="KAF2489957.1"/>
    <property type="molecule type" value="Genomic_DNA"/>
</dbReference>
<dbReference type="SMART" id="SM00320">
    <property type="entry name" value="WD40"/>
    <property type="match status" value="4"/>
</dbReference>
<dbReference type="PROSITE" id="PS00678">
    <property type="entry name" value="WD_REPEATS_1"/>
    <property type="match status" value="1"/>
</dbReference>
<dbReference type="InterPro" id="IPR015943">
    <property type="entry name" value="WD40/YVTN_repeat-like_dom_sf"/>
</dbReference>
<feature type="compositionally biased region" description="Acidic residues" evidence="6">
    <location>
        <begin position="28"/>
        <end position="50"/>
    </location>
</feature>
<keyword evidence="2 5" id="KW-0853">WD repeat</keyword>
<evidence type="ECO:0000256" key="5">
    <source>
        <dbReference type="PROSITE-ProRule" id="PRU00221"/>
    </source>
</evidence>
<reference evidence="8" key="1">
    <citation type="journal article" date="2020" name="Stud. Mycol.">
        <title>101 Dothideomycetes genomes: a test case for predicting lifestyles and emergence of pathogens.</title>
        <authorList>
            <person name="Haridas S."/>
            <person name="Albert R."/>
            <person name="Binder M."/>
            <person name="Bloem J."/>
            <person name="Labutti K."/>
            <person name="Salamov A."/>
            <person name="Andreopoulos B."/>
            <person name="Baker S."/>
            <person name="Barry K."/>
            <person name="Bills G."/>
            <person name="Bluhm B."/>
            <person name="Cannon C."/>
            <person name="Castanera R."/>
            <person name="Culley D."/>
            <person name="Daum C."/>
            <person name="Ezra D."/>
            <person name="Gonzalez J."/>
            <person name="Henrissat B."/>
            <person name="Kuo A."/>
            <person name="Liang C."/>
            <person name="Lipzen A."/>
            <person name="Lutzoni F."/>
            <person name="Magnuson J."/>
            <person name="Mondo S."/>
            <person name="Nolan M."/>
            <person name="Ohm R."/>
            <person name="Pangilinan J."/>
            <person name="Park H.-J."/>
            <person name="Ramirez L."/>
            <person name="Alfaro M."/>
            <person name="Sun H."/>
            <person name="Tritt A."/>
            <person name="Yoshinaga Y."/>
            <person name="Zwiers L.-H."/>
            <person name="Turgeon B."/>
            <person name="Goodwin S."/>
            <person name="Spatafora J."/>
            <person name="Crous P."/>
            <person name="Grigoriev I."/>
        </authorList>
    </citation>
    <scope>NUCLEOTIDE SEQUENCE</scope>
    <source>
        <strain evidence="8">CBS 269.34</strain>
    </source>
</reference>
<evidence type="ECO:0000256" key="3">
    <source>
        <dbReference type="ARBA" id="ARBA00022737"/>
    </source>
</evidence>
<comment type="subcellular location">
    <subcellularLocation>
        <location evidence="1">Nucleus</location>
    </subcellularLocation>
</comment>
<feature type="compositionally biased region" description="Low complexity" evidence="6">
    <location>
        <begin position="198"/>
        <end position="212"/>
    </location>
</feature>
<dbReference type="InterPro" id="IPR019775">
    <property type="entry name" value="WD40_repeat_CS"/>
</dbReference>
<dbReference type="InterPro" id="IPR036322">
    <property type="entry name" value="WD40_repeat_dom_sf"/>
</dbReference>
<evidence type="ECO:0000256" key="4">
    <source>
        <dbReference type="ARBA" id="ARBA00023242"/>
    </source>
</evidence>
<evidence type="ECO:0000313" key="8">
    <source>
        <dbReference type="EMBL" id="KAF2489957.1"/>
    </source>
</evidence>
<dbReference type="PANTHER" id="PTHR45903">
    <property type="entry name" value="GLUTAMATE-RICH WD REPEAT-CONTAINING PROTEIN 1"/>
    <property type="match status" value="1"/>
</dbReference>
<feature type="compositionally biased region" description="Acidic residues" evidence="6">
    <location>
        <begin position="163"/>
        <end position="177"/>
    </location>
</feature>
<dbReference type="Pfam" id="PF00400">
    <property type="entry name" value="WD40"/>
    <property type="match status" value="3"/>
</dbReference>
<name>A0A6A6QEP9_9PEZI</name>
<dbReference type="GO" id="GO:0042254">
    <property type="term" value="P:ribosome biogenesis"/>
    <property type="evidence" value="ECO:0007669"/>
    <property type="project" value="TreeGrafter"/>
</dbReference>
<evidence type="ECO:0000256" key="2">
    <source>
        <dbReference type="ARBA" id="ARBA00022574"/>
    </source>
</evidence>
<dbReference type="Gene3D" id="2.130.10.10">
    <property type="entry name" value="YVTN repeat-like/Quinoprotein amine dehydrogenase"/>
    <property type="match status" value="1"/>
</dbReference>
<feature type="domain" description="Histone-binding protein RBBP4-like N-terminal" evidence="7">
    <location>
        <begin position="93"/>
        <end position="157"/>
    </location>
</feature>
<keyword evidence="9" id="KW-1185">Reference proteome</keyword>
<evidence type="ECO:0000313" key="9">
    <source>
        <dbReference type="Proteomes" id="UP000799750"/>
    </source>
</evidence>
<dbReference type="GO" id="GO:0005730">
    <property type="term" value="C:nucleolus"/>
    <property type="evidence" value="ECO:0007669"/>
    <property type="project" value="TreeGrafter"/>
</dbReference>
<organism evidence="8 9">
    <name type="scientific">Lophium mytilinum</name>
    <dbReference type="NCBI Taxonomy" id="390894"/>
    <lineage>
        <taxon>Eukaryota</taxon>
        <taxon>Fungi</taxon>
        <taxon>Dikarya</taxon>
        <taxon>Ascomycota</taxon>
        <taxon>Pezizomycotina</taxon>
        <taxon>Dothideomycetes</taxon>
        <taxon>Pleosporomycetidae</taxon>
        <taxon>Mytilinidiales</taxon>
        <taxon>Mytilinidiaceae</taxon>
        <taxon>Lophium</taxon>
    </lineage>
</organism>
<evidence type="ECO:0000259" key="7">
    <source>
        <dbReference type="Pfam" id="PF12265"/>
    </source>
</evidence>
<feature type="repeat" description="WD" evidence="5">
    <location>
        <begin position="301"/>
        <end position="343"/>
    </location>
</feature>
<proteinExistence type="predicted"/>
<dbReference type="PANTHER" id="PTHR45903:SF1">
    <property type="entry name" value="GLUTAMATE-RICH WD REPEAT-CONTAINING PROTEIN 1"/>
    <property type="match status" value="1"/>
</dbReference>
<dbReference type="Pfam" id="PF12265">
    <property type="entry name" value="CAF1C_H4-bd"/>
    <property type="match status" value="1"/>
</dbReference>
<dbReference type="PROSITE" id="PS50294">
    <property type="entry name" value="WD_REPEATS_REGION"/>
    <property type="match status" value="2"/>
</dbReference>
<dbReference type="OrthoDB" id="2161379at2759"/>